<dbReference type="Pfam" id="PF00296">
    <property type="entry name" value="Bac_luciferase"/>
    <property type="match status" value="1"/>
</dbReference>
<evidence type="ECO:0000256" key="5">
    <source>
        <dbReference type="ARBA" id="ARBA00033748"/>
    </source>
</evidence>
<dbReference type="Proteomes" id="UP000635278">
    <property type="component" value="Unassembled WGS sequence"/>
</dbReference>
<dbReference type="GO" id="GO:0004497">
    <property type="term" value="F:monooxygenase activity"/>
    <property type="evidence" value="ECO:0007669"/>
    <property type="project" value="UniProtKB-KW"/>
</dbReference>
<proteinExistence type="inferred from homology"/>
<gene>
    <name evidence="7" type="ORF">GOB93_05080</name>
</gene>
<feature type="domain" description="Luciferase-like" evidence="6">
    <location>
        <begin position="36"/>
        <end position="330"/>
    </location>
</feature>
<evidence type="ECO:0000256" key="1">
    <source>
        <dbReference type="ARBA" id="ARBA00022630"/>
    </source>
</evidence>
<keyword evidence="1" id="KW-0285">Flavoprotein</keyword>
<protein>
    <submittedName>
        <fullName evidence="7">NtaA/DmoA family FMN-dependent monooxygenase</fullName>
        <ecNumber evidence="7">1.14.-.-</ecNumber>
    </submittedName>
</protein>
<name>A0ABX0JKE6_9PROT</name>
<evidence type="ECO:0000259" key="6">
    <source>
        <dbReference type="Pfam" id="PF00296"/>
    </source>
</evidence>
<keyword evidence="4 7" id="KW-0503">Monooxygenase</keyword>
<dbReference type="InterPro" id="IPR051260">
    <property type="entry name" value="Diverse_substr_monoxygenases"/>
</dbReference>
<dbReference type="EMBL" id="WOTB01000005">
    <property type="protein sequence ID" value="NHN84016.1"/>
    <property type="molecule type" value="Genomic_DNA"/>
</dbReference>
<accession>A0ABX0JKE6</accession>
<dbReference type="InterPro" id="IPR011251">
    <property type="entry name" value="Luciferase-like_dom"/>
</dbReference>
<dbReference type="EC" id="1.14.-.-" evidence="7"/>
<keyword evidence="3 7" id="KW-0560">Oxidoreductase</keyword>
<reference evidence="7 8" key="1">
    <citation type="journal article" date="2020" name="Int. J. Syst. Evol. Microbiol.">
        <title>Novel acetic acid bacteria from cider fermentations: Acetobacter conturbans sp. nov. and Acetobacter fallax sp. nov.</title>
        <authorList>
            <person name="Sombolestani A.S."/>
            <person name="Cleenwerck I."/>
            <person name="Cnockaert M."/>
            <person name="Borremans W."/>
            <person name="Wieme A.D."/>
            <person name="De Vuyst L."/>
            <person name="Vandamme P."/>
        </authorList>
    </citation>
    <scope>NUCLEOTIDE SEQUENCE [LARGE SCALE GENOMIC DNA]</scope>
    <source>
        <strain evidence="7 8">LMG 30640</strain>
    </source>
</reference>
<evidence type="ECO:0000313" key="8">
    <source>
        <dbReference type="Proteomes" id="UP000635278"/>
    </source>
</evidence>
<evidence type="ECO:0000313" key="7">
    <source>
        <dbReference type="EMBL" id="NHN84016.1"/>
    </source>
</evidence>
<dbReference type="PANTHER" id="PTHR30011">
    <property type="entry name" value="ALKANESULFONATE MONOOXYGENASE-RELATED"/>
    <property type="match status" value="1"/>
</dbReference>
<comment type="similarity">
    <text evidence="5">Belongs to the NtaA/SnaA/DszA monooxygenase family.</text>
</comment>
<keyword evidence="8" id="KW-1185">Reference proteome</keyword>
<dbReference type="PIRSF" id="PIRSF000337">
    <property type="entry name" value="NTA_MOA"/>
    <property type="match status" value="1"/>
</dbReference>
<evidence type="ECO:0000256" key="4">
    <source>
        <dbReference type="ARBA" id="ARBA00023033"/>
    </source>
</evidence>
<dbReference type="CDD" id="cd01095">
    <property type="entry name" value="Nitrilotriacetate_monoxgenase"/>
    <property type="match status" value="1"/>
</dbReference>
<comment type="caution">
    <text evidence="7">The sequence shown here is derived from an EMBL/GenBank/DDBJ whole genome shotgun (WGS) entry which is preliminary data.</text>
</comment>
<keyword evidence="2" id="KW-0288">FMN</keyword>
<dbReference type="InterPro" id="IPR036661">
    <property type="entry name" value="Luciferase-like_sf"/>
</dbReference>
<evidence type="ECO:0000256" key="3">
    <source>
        <dbReference type="ARBA" id="ARBA00023002"/>
    </source>
</evidence>
<organism evidence="7 8">
    <name type="scientific">Acetobacter musti</name>
    <dbReference type="NCBI Taxonomy" id="864732"/>
    <lineage>
        <taxon>Bacteria</taxon>
        <taxon>Pseudomonadati</taxon>
        <taxon>Pseudomonadota</taxon>
        <taxon>Alphaproteobacteria</taxon>
        <taxon>Acetobacterales</taxon>
        <taxon>Acetobacteraceae</taxon>
        <taxon>Acetobacter</taxon>
    </lineage>
</organism>
<evidence type="ECO:0000256" key="2">
    <source>
        <dbReference type="ARBA" id="ARBA00022643"/>
    </source>
</evidence>
<dbReference type="NCBIfam" id="TIGR03860">
    <property type="entry name" value="FMN_nitrolo"/>
    <property type="match status" value="1"/>
</dbReference>
<sequence length="441" mass="49057">MTKKQIRLGVIPTGVGGPGAYNRWLDPEIPPDASVNIDWYIDIAKQAEAAKFDWIFIVDSQFITPQSPPHYLSRLEPLTLLSALAVVTHHIGLAGTLSTSYNDPFNIARRLASLDLISHGRAGWNVVTTGDAGTAGNFSLEEHYDYETRHARAAESIEVIRGLWRSYEEGALPRDRVRKKFLDASKLRTLGHKGKYFSVTGPLNIERSPQGEPVIFQAGDSEPGRNLGAQYADAIFTHATTLENTREFRQDLRSRAARAGRDPDSLLIAPGIKFVIGDTDAEARDIAGHYDETDHSFEQALGEFGRLFGWHDFTRYDPDAPFPTGVLKFAERSWYTGAKKITEQALAENLTLRQVIERTQKGNKAAVGKGTPFIGSALTVADEITHWFEEGAFDALNIYLEHPSQFRRLINEVLPLLRERGLIRSSFTGTTLRDNLGLTVP</sequence>
<dbReference type="PANTHER" id="PTHR30011:SF16">
    <property type="entry name" value="C2H2 FINGER DOMAIN TRANSCRIPTION FACTOR (EUROFUNG)-RELATED"/>
    <property type="match status" value="1"/>
</dbReference>
<dbReference type="InterPro" id="IPR016215">
    <property type="entry name" value="NTA_MOA"/>
</dbReference>
<dbReference type="RefSeq" id="WP_173582416.1">
    <property type="nucleotide sequence ID" value="NZ_WOTB01000005.1"/>
</dbReference>
<dbReference type="Gene3D" id="3.20.20.30">
    <property type="entry name" value="Luciferase-like domain"/>
    <property type="match status" value="1"/>
</dbReference>
<dbReference type="SUPFAM" id="SSF51679">
    <property type="entry name" value="Bacterial luciferase-like"/>
    <property type="match status" value="1"/>
</dbReference>